<dbReference type="InterPro" id="IPR045155">
    <property type="entry name" value="Beta-lactam_cat"/>
</dbReference>
<evidence type="ECO:0000313" key="2">
    <source>
        <dbReference type="EMBL" id="MFB9712558.1"/>
    </source>
</evidence>
<evidence type="ECO:0000259" key="1">
    <source>
        <dbReference type="Pfam" id="PF13354"/>
    </source>
</evidence>
<gene>
    <name evidence="2" type="ORF">ACFFPI_00095</name>
</gene>
<dbReference type="Pfam" id="PF13354">
    <property type="entry name" value="Beta-lactamase2"/>
    <property type="match status" value="1"/>
</dbReference>
<comment type="caution">
    <text evidence="2">The sequence shown here is derived from an EMBL/GenBank/DDBJ whole genome shotgun (WGS) entry which is preliminary data.</text>
</comment>
<organism evidence="2 3">
    <name type="scientific">Arthrobacter methylotrophus</name>
    <dbReference type="NCBI Taxonomy" id="121291"/>
    <lineage>
        <taxon>Bacteria</taxon>
        <taxon>Bacillati</taxon>
        <taxon>Actinomycetota</taxon>
        <taxon>Actinomycetes</taxon>
        <taxon>Micrococcales</taxon>
        <taxon>Micrococcaceae</taxon>
        <taxon>Arthrobacter</taxon>
    </lineage>
</organism>
<dbReference type="InterPro" id="IPR012338">
    <property type="entry name" value="Beta-lactam/transpept-like"/>
</dbReference>
<feature type="domain" description="Beta-lactamase class A catalytic" evidence="1">
    <location>
        <begin position="23"/>
        <end position="270"/>
    </location>
</feature>
<accession>A0ABV5UJ62</accession>
<dbReference type="PANTHER" id="PTHR35333">
    <property type="entry name" value="BETA-LACTAMASE"/>
    <property type="match status" value="1"/>
</dbReference>
<protein>
    <submittedName>
        <fullName evidence="2">Serine hydrolase</fullName>
    </submittedName>
</protein>
<dbReference type="EMBL" id="JBHMBH010000001">
    <property type="protein sequence ID" value="MFB9712558.1"/>
    <property type="molecule type" value="Genomic_DNA"/>
</dbReference>
<evidence type="ECO:0000313" key="3">
    <source>
        <dbReference type="Proteomes" id="UP001589536"/>
    </source>
</evidence>
<sequence length="303" mass="33250">MNTETLLDRLRTKLLEGGILGSFTARNLATGQQISLDPDRVFPAASLVKVPLALATMQRIIDGEIRGSTRVDVSPGRLTIPGPTGLSKFRHPATIAIDDLLYLSVRISDNSATDALLEITPPEHVTWLMRELNLGGIILRHSLGELADTAEARLRPEERYLAHHLAIDGVNRAAGPLLPQLDPARANTGTAEAFTNLLNEIWRPTRIHEAAAQRLRQLMKANVLRHRLAPEFDTDATVWSSKTGTLLNLRHEIGVAQHRNGHTIAVTALTESTTAAANQPAAEELIAHVARQLHNRVRTLQDF</sequence>
<dbReference type="GO" id="GO:0016787">
    <property type="term" value="F:hydrolase activity"/>
    <property type="evidence" value="ECO:0007669"/>
    <property type="project" value="UniProtKB-KW"/>
</dbReference>
<dbReference type="PANTHER" id="PTHR35333:SF3">
    <property type="entry name" value="BETA-LACTAMASE-TYPE TRANSPEPTIDASE FOLD CONTAINING PROTEIN"/>
    <property type="match status" value="1"/>
</dbReference>
<dbReference type="InterPro" id="IPR000871">
    <property type="entry name" value="Beta-lactam_class-A"/>
</dbReference>
<reference evidence="2 3" key="1">
    <citation type="submission" date="2024-09" db="EMBL/GenBank/DDBJ databases">
        <authorList>
            <person name="Sun Q."/>
            <person name="Mori K."/>
        </authorList>
    </citation>
    <scope>NUCLEOTIDE SEQUENCE [LARGE SCALE GENOMIC DNA]</scope>
    <source>
        <strain evidence="2 3">JCM 13519</strain>
    </source>
</reference>
<keyword evidence="2" id="KW-0378">Hydrolase</keyword>
<dbReference type="Gene3D" id="3.40.710.10">
    <property type="entry name" value="DD-peptidase/beta-lactamase superfamily"/>
    <property type="match status" value="1"/>
</dbReference>
<dbReference type="SUPFAM" id="SSF56601">
    <property type="entry name" value="beta-lactamase/transpeptidase-like"/>
    <property type="match status" value="1"/>
</dbReference>
<keyword evidence="3" id="KW-1185">Reference proteome</keyword>
<proteinExistence type="predicted"/>
<name>A0ABV5UJ62_9MICC</name>
<dbReference type="RefSeq" id="WP_345045902.1">
    <property type="nucleotide sequence ID" value="NZ_BAABED010000001.1"/>
</dbReference>
<dbReference type="Proteomes" id="UP001589536">
    <property type="component" value="Unassembled WGS sequence"/>
</dbReference>